<feature type="compositionally biased region" description="Polar residues" evidence="11">
    <location>
        <begin position="211"/>
        <end position="221"/>
    </location>
</feature>
<dbReference type="GO" id="GO:0031992">
    <property type="term" value="F:energy transducer activity"/>
    <property type="evidence" value="ECO:0007669"/>
    <property type="project" value="InterPro"/>
</dbReference>
<evidence type="ECO:0000256" key="6">
    <source>
        <dbReference type="ARBA" id="ARBA00022692"/>
    </source>
</evidence>
<dbReference type="Pfam" id="PF03544">
    <property type="entry name" value="TonB_C"/>
    <property type="match status" value="1"/>
</dbReference>
<keyword evidence="5 10" id="KW-0997">Cell inner membrane</keyword>
<evidence type="ECO:0000256" key="2">
    <source>
        <dbReference type="ARBA" id="ARBA00006555"/>
    </source>
</evidence>
<feature type="domain" description="TonB C-terminal" evidence="13">
    <location>
        <begin position="223"/>
        <end position="314"/>
    </location>
</feature>
<evidence type="ECO:0000256" key="11">
    <source>
        <dbReference type="SAM" id="MobiDB-lite"/>
    </source>
</evidence>
<keyword evidence="4 10" id="KW-1003">Cell membrane</keyword>
<feature type="region of interest" description="Disordered" evidence="11">
    <location>
        <begin position="142"/>
        <end position="224"/>
    </location>
</feature>
<organism evidence="14 15">
    <name type="scientific">Nitratireductor pacificus pht-3B</name>
    <dbReference type="NCBI Taxonomy" id="391937"/>
    <lineage>
        <taxon>Bacteria</taxon>
        <taxon>Pseudomonadati</taxon>
        <taxon>Pseudomonadota</taxon>
        <taxon>Alphaproteobacteria</taxon>
        <taxon>Hyphomicrobiales</taxon>
        <taxon>Phyllobacteriaceae</taxon>
        <taxon>Nitratireductor</taxon>
    </lineage>
</organism>
<dbReference type="InterPro" id="IPR037682">
    <property type="entry name" value="TonB_C"/>
</dbReference>
<comment type="function">
    <text evidence="10">Interacts with outer membrane receptor proteins that carry out high-affinity binding and energy dependent uptake into the periplasmic space of specific substrates. It could act to transduce energy from the cytoplasmic membrane to specific energy-requiring processes in the outer membrane, resulting in the release into the periplasm of ligands bound by these outer membrane proteins.</text>
</comment>
<evidence type="ECO:0000313" key="15">
    <source>
        <dbReference type="Proteomes" id="UP000006786"/>
    </source>
</evidence>
<reference evidence="14 15" key="1">
    <citation type="journal article" date="2012" name="J. Bacteriol.">
        <title>Genome Sequence of Nitratireductor pacificus Type Strain pht-3B.</title>
        <authorList>
            <person name="Lai Q."/>
            <person name="Li G."/>
            <person name="Shao Z."/>
        </authorList>
    </citation>
    <scope>NUCLEOTIDE SEQUENCE [LARGE SCALE GENOMIC DNA]</scope>
    <source>
        <strain evidence="15">pht-3B</strain>
    </source>
</reference>
<dbReference type="OrthoDB" id="8448705at2"/>
<dbReference type="PROSITE" id="PS52015">
    <property type="entry name" value="TONB_CTD"/>
    <property type="match status" value="1"/>
</dbReference>
<keyword evidence="12" id="KW-0732">Signal</keyword>
<evidence type="ECO:0000256" key="12">
    <source>
        <dbReference type="SAM" id="SignalP"/>
    </source>
</evidence>
<dbReference type="GO" id="GO:0005886">
    <property type="term" value="C:plasma membrane"/>
    <property type="evidence" value="ECO:0007669"/>
    <property type="project" value="UniProtKB-SubCell"/>
</dbReference>
<feature type="signal peptide" evidence="12">
    <location>
        <begin position="1"/>
        <end position="26"/>
    </location>
</feature>
<proteinExistence type="inferred from homology"/>
<dbReference type="RefSeq" id="WP_008595821.1">
    <property type="nucleotide sequence ID" value="NZ_AMRM01000006.1"/>
</dbReference>
<evidence type="ECO:0000259" key="13">
    <source>
        <dbReference type="PROSITE" id="PS52015"/>
    </source>
</evidence>
<evidence type="ECO:0000256" key="1">
    <source>
        <dbReference type="ARBA" id="ARBA00004383"/>
    </source>
</evidence>
<dbReference type="EMBL" id="AMRM01000006">
    <property type="protein sequence ID" value="EKF19636.1"/>
    <property type="molecule type" value="Genomic_DNA"/>
</dbReference>
<dbReference type="AlphaFoldDB" id="K2MC04"/>
<dbReference type="GO" id="GO:0015031">
    <property type="term" value="P:protein transport"/>
    <property type="evidence" value="ECO:0007669"/>
    <property type="project" value="UniProtKB-UniRule"/>
</dbReference>
<evidence type="ECO:0000256" key="7">
    <source>
        <dbReference type="ARBA" id="ARBA00022927"/>
    </source>
</evidence>
<dbReference type="eggNOG" id="COG0810">
    <property type="taxonomic scope" value="Bacteria"/>
</dbReference>
<name>K2MC04_9HYPH</name>
<dbReference type="PANTHER" id="PTHR33446:SF13">
    <property type="entry name" value="TONB PROTEIN"/>
    <property type="match status" value="1"/>
</dbReference>
<dbReference type="PRINTS" id="PR01374">
    <property type="entry name" value="TONBPROTEIN"/>
</dbReference>
<evidence type="ECO:0000256" key="8">
    <source>
        <dbReference type="ARBA" id="ARBA00022989"/>
    </source>
</evidence>
<protein>
    <recommendedName>
        <fullName evidence="10">Protein TonB</fullName>
    </recommendedName>
</protein>
<keyword evidence="9" id="KW-0472">Membrane</keyword>
<keyword evidence="8" id="KW-1133">Transmembrane helix</keyword>
<keyword evidence="6" id="KW-0812">Transmembrane</keyword>
<comment type="caution">
    <text evidence="14">The sequence shown here is derived from an EMBL/GenBank/DDBJ whole genome shotgun (WGS) entry which is preliminary data.</text>
</comment>
<evidence type="ECO:0000256" key="10">
    <source>
        <dbReference type="RuleBase" id="RU362123"/>
    </source>
</evidence>
<dbReference type="GO" id="GO:0030288">
    <property type="term" value="C:outer membrane-bounded periplasmic space"/>
    <property type="evidence" value="ECO:0007669"/>
    <property type="project" value="InterPro"/>
</dbReference>
<accession>K2MC04</accession>
<evidence type="ECO:0000256" key="3">
    <source>
        <dbReference type="ARBA" id="ARBA00022448"/>
    </source>
</evidence>
<dbReference type="GO" id="GO:0015891">
    <property type="term" value="P:siderophore transport"/>
    <property type="evidence" value="ECO:0007669"/>
    <property type="project" value="InterPro"/>
</dbReference>
<sequence length="314" mass="33396">MNARALKWTAAIVVSLGLHTAAGGFAVSRFPEAEVAGGSTTEFAIAGDAFADQVASGETLETVAPVSQDAPETVQPDTTAEIAPEAPATLVRSDVAEVAPTVTAQETAIPQPADTPEQPVEQAETVMPVEQSEMVVAALDAPLPTPRPAYTPPKKPKTAKQTAPRETRKATRNTRKPPSSGSRGRDEQDARRGSATSSRDAGETARGRQTARASQSGNARVSNYPGKIIAKLRRARRYPSEAKRERLRGQVRISFTVTSGGAVSSIRVLRSSGSPILDRAALDTVRRAAPFPPIPQEARRSTWPFDVPIDFSTR</sequence>
<keyword evidence="3 10" id="KW-0813">Transport</keyword>
<dbReference type="NCBIfam" id="TIGR01352">
    <property type="entry name" value="tonB_Cterm"/>
    <property type="match status" value="1"/>
</dbReference>
<evidence type="ECO:0000313" key="14">
    <source>
        <dbReference type="EMBL" id="EKF19636.1"/>
    </source>
</evidence>
<gene>
    <name evidence="14" type="ORF">NA2_07067</name>
</gene>
<evidence type="ECO:0000256" key="4">
    <source>
        <dbReference type="ARBA" id="ARBA00022475"/>
    </source>
</evidence>
<dbReference type="SUPFAM" id="SSF74653">
    <property type="entry name" value="TolA/TonB C-terminal domain"/>
    <property type="match status" value="1"/>
</dbReference>
<dbReference type="InterPro" id="IPR003538">
    <property type="entry name" value="TonB"/>
</dbReference>
<dbReference type="InterPro" id="IPR051045">
    <property type="entry name" value="TonB-dependent_transducer"/>
</dbReference>
<evidence type="ECO:0000256" key="9">
    <source>
        <dbReference type="ARBA" id="ARBA00023136"/>
    </source>
</evidence>
<dbReference type="STRING" id="391937.NA2_07067"/>
<keyword evidence="15" id="KW-1185">Reference proteome</keyword>
<dbReference type="Gene3D" id="3.30.1150.10">
    <property type="match status" value="1"/>
</dbReference>
<comment type="similarity">
    <text evidence="2 10">Belongs to the TonB family.</text>
</comment>
<feature type="compositionally biased region" description="Pro residues" evidence="11">
    <location>
        <begin position="143"/>
        <end position="153"/>
    </location>
</feature>
<dbReference type="Proteomes" id="UP000006786">
    <property type="component" value="Unassembled WGS sequence"/>
</dbReference>
<comment type="subcellular location">
    <subcellularLocation>
        <location evidence="1 10">Cell inner membrane</location>
        <topology evidence="1 10">Single-pass membrane protein</topology>
        <orientation evidence="1 10">Periplasmic side</orientation>
    </subcellularLocation>
</comment>
<dbReference type="InterPro" id="IPR006260">
    <property type="entry name" value="TonB/TolA_C"/>
</dbReference>
<feature type="region of interest" description="Disordered" evidence="11">
    <location>
        <begin position="104"/>
        <end position="124"/>
    </location>
</feature>
<feature type="compositionally biased region" description="Basic and acidic residues" evidence="11">
    <location>
        <begin position="183"/>
        <end position="192"/>
    </location>
</feature>
<keyword evidence="10" id="KW-0735">Signal-anchor</keyword>
<dbReference type="GO" id="GO:0055085">
    <property type="term" value="P:transmembrane transport"/>
    <property type="evidence" value="ECO:0007669"/>
    <property type="project" value="InterPro"/>
</dbReference>
<dbReference type="PATRIC" id="fig|391937.3.peg.1453"/>
<feature type="chain" id="PRO_5003861096" description="Protein TonB" evidence="12">
    <location>
        <begin position="27"/>
        <end position="314"/>
    </location>
</feature>
<evidence type="ECO:0000256" key="5">
    <source>
        <dbReference type="ARBA" id="ARBA00022519"/>
    </source>
</evidence>
<keyword evidence="7 10" id="KW-0653">Protein transport</keyword>
<dbReference type="PANTHER" id="PTHR33446">
    <property type="entry name" value="PROTEIN TONB-RELATED"/>
    <property type="match status" value="1"/>
</dbReference>